<evidence type="ECO:0000256" key="15">
    <source>
        <dbReference type="ARBA" id="ARBA00049512"/>
    </source>
</evidence>
<evidence type="ECO:0000259" key="17">
    <source>
        <dbReference type="PROSITE" id="PS50857"/>
    </source>
</evidence>
<evidence type="ECO:0000256" key="16">
    <source>
        <dbReference type="SAM" id="Phobius"/>
    </source>
</evidence>
<dbReference type="Gene3D" id="1.10.287.90">
    <property type="match status" value="1"/>
</dbReference>
<evidence type="ECO:0000256" key="3">
    <source>
        <dbReference type="ARBA" id="ARBA00007866"/>
    </source>
</evidence>
<dbReference type="PRINTS" id="PR01166">
    <property type="entry name" value="CYCOXIDASEII"/>
</dbReference>
<evidence type="ECO:0000256" key="2">
    <source>
        <dbReference type="ARBA" id="ARBA00004141"/>
    </source>
</evidence>
<evidence type="ECO:0000256" key="7">
    <source>
        <dbReference type="ARBA" id="ARBA00022723"/>
    </source>
</evidence>
<dbReference type="InterPro" id="IPR045187">
    <property type="entry name" value="CcO_II"/>
</dbReference>
<evidence type="ECO:0000256" key="13">
    <source>
        <dbReference type="ARBA" id="ARBA00023136"/>
    </source>
</evidence>
<evidence type="ECO:0000256" key="8">
    <source>
        <dbReference type="ARBA" id="ARBA00022842"/>
    </source>
</evidence>
<name>A0A649X7E8_CLICO</name>
<protein>
    <recommendedName>
        <fullName evidence="4">cytochrome-c oxidase</fullName>
        <ecNumber evidence="4">7.1.1.9</ecNumber>
    </recommendedName>
    <alternativeName>
        <fullName evidence="14">Cytochrome c oxidase polypeptide II</fullName>
    </alternativeName>
</protein>
<keyword evidence="13 16" id="KW-0472">Membrane</keyword>
<dbReference type="SUPFAM" id="SSF49503">
    <property type="entry name" value="Cupredoxins"/>
    <property type="match status" value="1"/>
</dbReference>
<dbReference type="PANTHER" id="PTHR22888">
    <property type="entry name" value="CYTOCHROME C OXIDASE, SUBUNIT II"/>
    <property type="match status" value="1"/>
</dbReference>
<dbReference type="PANTHER" id="PTHR22888:SF9">
    <property type="entry name" value="CYTOCHROME C OXIDASE SUBUNIT 2"/>
    <property type="match status" value="1"/>
</dbReference>
<feature type="transmembrane region" description="Helical" evidence="16">
    <location>
        <begin position="52"/>
        <end position="70"/>
    </location>
</feature>
<keyword evidence="10" id="KW-0249">Electron transport</keyword>
<evidence type="ECO:0000256" key="10">
    <source>
        <dbReference type="ARBA" id="ARBA00022982"/>
    </source>
</evidence>
<proteinExistence type="inferred from homology"/>
<accession>A0A649X7E8</accession>
<evidence type="ECO:0000256" key="9">
    <source>
        <dbReference type="ARBA" id="ARBA00022967"/>
    </source>
</evidence>
<dbReference type="GO" id="GO:0004129">
    <property type="term" value="F:cytochrome-c oxidase activity"/>
    <property type="evidence" value="ECO:0007669"/>
    <property type="project" value="UniProtKB-EC"/>
</dbReference>
<dbReference type="SUPFAM" id="SSF81464">
    <property type="entry name" value="Cytochrome c oxidase subunit II-like, transmembrane region"/>
    <property type="match status" value="1"/>
</dbReference>
<evidence type="ECO:0000256" key="4">
    <source>
        <dbReference type="ARBA" id="ARBA00012949"/>
    </source>
</evidence>
<comment type="cofactor">
    <cofactor evidence="1">
        <name>Cu cation</name>
        <dbReference type="ChEBI" id="CHEBI:23378"/>
    </cofactor>
</comment>
<dbReference type="Pfam" id="PF00116">
    <property type="entry name" value="COX2"/>
    <property type="match status" value="1"/>
</dbReference>
<dbReference type="PROSITE" id="PS00078">
    <property type="entry name" value="COX2"/>
    <property type="match status" value="1"/>
</dbReference>
<evidence type="ECO:0000256" key="6">
    <source>
        <dbReference type="ARBA" id="ARBA00022692"/>
    </source>
</evidence>
<keyword evidence="12" id="KW-0186">Copper</keyword>
<gene>
    <name evidence="18" type="primary">COX2</name>
</gene>
<keyword evidence="6 16" id="KW-0812">Transmembrane</keyword>
<geneLocation type="mitochondrion" evidence="18"/>
<feature type="domain" description="Cytochrome oxidase subunit II copper A binding" evidence="17">
    <location>
        <begin position="80"/>
        <end position="200"/>
    </location>
</feature>
<comment type="subcellular location">
    <subcellularLocation>
        <location evidence="2">Membrane</location>
        <topology evidence="2">Multi-pass membrane protein</topology>
    </subcellularLocation>
</comment>
<dbReference type="GO" id="GO:0042773">
    <property type="term" value="P:ATP synthesis coupled electron transport"/>
    <property type="evidence" value="ECO:0007669"/>
    <property type="project" value="TreeGrafter"/>
</dbReference>
<keyword evidence="18" id="KW-0496">Mitochondrion</keyword>
<comment type="similarity">
    <text evidence="3">Belongs to the cytochrome c oxidase subunit 2 family.</text>
</comment>
<dbReference type="AlphaFoldDB" id="A0A649X7E8"/>
<comment type="catalytic activity">
    <reaction evidence="15">
        <text>4 Fe(II)-[cytochrome c] + O2 + 8 H(+)(in) = 4 Fe(III)-[cytochrome c] + 2 H2O + 4 H(+)(out)</text>
        <dbReference type="Rhea" id="RHEA:11436"/>
        <dbReference type="Rhea" id="RHEA-COMP:10350"/>
        <dbReference type="Rhea" id="RHEA-COMP:14399"/>
        <dbReference type="ChEBI" id="CHEBI:15377"/>
        <dbReference type="ChEBI" id="CHEBI:15378"/>
        <dbReference type="ChEBI" id="CHEBI:15379"/>
        <dbReference type="ChEBI" id="CHEBI:29033"/>
        <dbReference type="ChEBI" id="CHEBI:29034"/>
        <dbReference type="EC" id="7.1.1.9"/>
    </reaction>
    <physiologicalReaction direction="left-to-right" evidence="15">
        <dbReference type="Rhea" id="RHEA:11437"/>
    </physiologicalReaction>
</comment>
<dbReference type="EMBL" id="MK814187">
    <property type="protein sequence ID" value="QGL09333.1"/>
    <property type="molecule type" value="Genomic_DNA"/>
</dbReference>
<evidence type="ECO:0000256" key="14">
    <source>
        <dbReference type="ARBA" id="ARBA00031389"/>
    </source>
</evidence>
<feature type="transmembrane region" description="Helical" evidence="16">
    <location>
        <begin position="7"/>
        <end position="32"/>
    </location>
</feature>
<dbReference type="Gene3D" id="2.60.40.420">
    <property type="entry name" value="Cupredoxins - blue copper proteins"/>
    <property type="match status" value="1"/>
</dbReference>
<keyword evidence="8" id="KW-0460">Magnesium</keyword>
<dbReference type="InterPro" id="IPR008972">
    <property type="entry name" value="Cupredoxin"/>
</dbReference>
<evidence type="ECO:0000256" key="1">
    <source>
        <dbReference type="ARBA" id="ARBA00001935"/>
    </source>
</evidence>
<reference evidence="18" key="1">
    <citation type="submission" date="2019-04" db="EMBL/GenBank/DDBJ databases">
        <title>A new species of Clinostomum Leidy, 1856 in East Asia based on genomic and morphological data.</title>
        <authorList>
            <person name="Locke S.A."/>
            <person name="Caffara M."/>
            <person name="Barcak D."/>
            <person name="Tedesco P."/>
            <person name="Fioravanti M.L."/>
            <person name="Li W."/>
        </authorList>
    </citation>
    <scope>NUCLEOTIDE SEQUENCE</scope>
</reference>
<dbReference type="EC" id="7.1.1.9" evidence="4"/>
<keyword evidence="9" id="KW-1278">Translocase</keyword>
<evidence type="ECO:0000256" key="12">
    <source>
        <dbReference type="ARBA" id="ARBA00023008"/>
    </source>
</evidence>
<evidence type="ECO:0000256" key="5">
    <source>
        <dbReference type="ARBA" id="ARBA00022448"/>
    </source>
</evidence>
<dbReference type="PROSITE" id="PS50857">
    <property type="entry name" value="COX2_CUA"/>
    <property type="match status" value="1"/>
</dbReference>
<dbReference type="InterPro" id="IPR036257">
    <property type="entry name" value="Cyt_c_oxidase_su2_TM_sf"/>
</dbReference>
<evidence type="ECO:0000313" key="18">
    <source>
        <dbReference type="EMBL" id="QGL09333.1"/>
    </source>
</evidence>
<keyword evidence="11 16" id="KW-1133">Transmembrane helix</keyword>
<keyword evidence="7" id="KW-0479">Metal-binding</keyword>
<evidence type="ECO:0000256" key="11">
    <source>
        <dbReference type="ARBA" id="ARBA00022989"/>
    </source>
</evidence>
<dbReference type="InterPro" id="IPR001505">
    <property type="entry name" value="Copper_CuA"/>
</dbReference>
<sequence>MVLNELIYFDLTFFIVAVSVFIPGWVFSVLAFQLIGNVGVVKLNNDNGWVEFFWTVIPALAVSIMCYFNTQIILLENAQYVGYPLKITGRQWYWTYQLPSGVVYDSVMGEFIDSVGKPARLVWGLPYKLLVTSDDVIHSFSLPDFMLKVDAIPGRVNARGLHADRLGCFVGYCSELCGAGHSYMPIVVEIIFRGFDPKFG</sequence>
<organism evidence="18">
    <name type="scientific">Clinostomum complanatum</name>
    <name type="common">Parasitic fluke</name>
    <dbReference type="NCBI Taxonomy" id="235145"/>
    <lineage>
        <taxon>Eukaryota</taxon>
        <taxon>Metazoa</taxon>
        <taxon>Spiralia</taxon>
        <taxon>Lophotrochozoa</taxon>
        <taxon>Platyhelminthes</taxon>
        <taxon>Trematoda</taxon>
        <taxon>Digenea</taxon>
        <taxon>Strigeidida</taxon>
        <taxon>Clinostomoidea</taxon>
        <taxon>Clinostomidae</taxon>
        <taxon>Clinostomum</taxon>
    </lineage>
</organism>
<dbReference type="GO" id="GO:0016020">
    <property type="term" value="C:membrane"/>
    <property type="evidence" value="ECO:0007669"/>
    <property type="project" value="UniProtKB-SubCell"/>
</dbReference>
<dbReference type="InterPro" id="IPR002429">
    <property type="entry name" value="CcO_II-like_C"/>
</dbReference>
<dbReference type="GO" id="GO:0005507">
    <property type="term" value="F:copper ion binding"/>
    <property type="evidence" value="ECO:0007669"/>
    <property type="project" value="InterPro"/>
</dbReference>
<keyword evidence="5" id="KW-0813">Transport</keyword>